<dbReference type="RefSeq" id="WP_005707938.1">
    <property type="nucleotide sequence ID" value="NZ_AJMU01000015.1"/>
</dbReference>
<accession>I2NNW9</accession>
<keyword evidence="1" id="KW-0175">Coiled coil</keyword>
<sequence>MKSVKTELKNLKKLIDNKINKEYQWLDTITSVEIMQEIEQLCSSLDKFDEINRPLEIAYAKYVCLKLIKNLEKIITKERKSKQWPKRDTLAFVAHLIKLRLTIKELYLIEVKGELRSEEERQAISADVTKIKANLSEHIALEEQLIEDKQELAKLQSTLSTLQTAYEEAQEQAEQITEWHTELLPIKDNLAADSDTAKKLLGNISTLANTAEQAKPKIEQYHKEIETMIKLFKKQKEEIQEIIEDANRASMAGSFKKQADDINTKMKWADGFLIGSLIITAGISLWGFNSSLITQTISDGQVQTTFDWIQFFAKSAISLPFLIVAWIKSKERAYLFRLREDYGYKYSSAMAFEGYRKQVQEQSPALEEQLLQIAVENLGANPTKVFEKDLKSTPLETIIDGVGKRFDKAVDGIKGQVNDIPQKTKELIDE</sequence>
<evidence type="ECO:0000313" key="3">
    <source>
        <dbReference type="EMBL" id="EIG27530.1"/>
    </source>
</evidence>
<dbReference type="OrthoDB" id="5672317at2"/>
<protein>
    <submittedName>
        <fullName evidence="3">Uncharacterized protein</fullName>
    </submittedName>
</protein>
<dbReference type="eggNOG" id="COG1196">
    <property type="taxonomic scope" value="Bacteria"/>
</dbReference>
<keyword evidence="2" id="KW-1133">Transmembrane helix</keyword>
<dbReference type="PATRIC" id="fig|1095743.3.peg.261"/>
<feature type="coiled-coil region" evidence="1">
    <location>
        <begin position="218"/>
        <end position="249"/>
    </location>
</feature>
<dbReference type="EMBL" id="AJMU01000015">
    <property type="protein sequence ID" value="EIG27530.1"/>
    <property type="molecule type" value="Genomic_DNA"/>
</dbReference>
<comment type="caution">
    <text evidence="3">The sequence shown here is derived from an EMBL/GenBank/DDBJ whole genome shotgun (WGS) entry which is preliminary data.</text>
</comment>
<keyword evidence="2" id="KW-0812">Transmembrane</keyword>
<feature type="transmembrane region" description="Helical" evidence="2">
    <location>
        <begin position="308"/>
        <end position="327"/>
    </location>
</feature>
<dbReference type="Proteomes" id="UP000003345">
    <property type="component" value="Unassembled WGS sequence"/>
</dbReference>
<gene>
    <name evidence="3" type="ORF">HMPREF1054_2050</name>
</gene>
<reference evidence="3 4" key="1">
    <citation type="submission" date="2012-04" db="EMBL/GenBank/DDBJ databases">
        <authorList>
            <person name="Harkins D.M."/>
            <person name="Madupu R."/>
            <person name="Durkin A.S."/>
            <person name="Torralba M."/>
            <person name="Methe B."/>
            <person name="Sutton G.G."/>
            <person name="Nelson K.E."/>
        </authorList>
    </citation>
    <scope>NUCLEOTIDE SEQUENCE [LARGE SCALE GENOMIC DNA]</scope>
    <source>
        <strain evidence="3 4">HK411</strain>
    </source>
</reference>
<keyword evidence="2" id="KW-0472">Membrane</keyword>
<organism evidence="3 4">
    <name type="scientific">Haemophilus paraphrohaemolyticus HK411</name>
    <dbReference type="NCBI Taxonomy" id="1095743"/>
    <lineage>
        <taxon>Bacteria</taxon>
        <taxon>Pseudomonadati</taxon>
        <taxon>Pseudomonadota</taxon>
        <taxon>Gammaproteobacteria</taxon>
        <taxon>Pasteurellales</taxon>
        <taxon>Pasteurellaceae</taxon>
        <taxon>Haemophilus</taxon>
    </lineage>
</organism>
<evidence type="ECO:0000256" key="2">
    <source>
        <dbReference type="SAM" id="Phobius"/>
    </source>
</evidence>
<proteinExistence type="predicted"/>
<feature type="transmembrane region" description="Helical" evidence="2">
    <location>
        <begin position="268"/>
        <end position="288"/>
    </location>
</feature>
<feature type="coiled-coil region" evidence="1">
    <location>
        <begin position="138"/>
        <end position="172"/>
    </location>
</feature>
<name>I2NNW9_9PAST</name>
<dbReference type="AlphaFoldDB" id="I2NNW9"/>
<evidence type="ECO:0000313" key="4">
    <source>
        <dbReference type="Proteomes" id="UP000003345"/>
    </source>
</evidence>
<evidence type="ECO:0000256" key="1">
    <source>
        <dbReference type="SAM" id="Coils"/>
    </source>
</evidence>